<keyword evidence="3" id="KW-1003">Cell membrane</keyword>
<comment type="subcellular location">
    <subcellularLocation>
        <location evidence="1 7">Cell membrane</location>
        <topology evidence="1 7">Multi-pass membrane protein</topology>
    </subcellularLocation>
</comment>
<feature type="transmembrane region" description="Helical" evidence="7">
    <location>
        <begin position="144"/>
        <end position="163"/>
    </location>
</feature>
<evidence type="ECO:0000256" key="3">
    <source>
        <dbReference type="ARBA" id="ARBA00022475"/>
    </source>
</evidence>
<evidence type="ECO:0000256" key="1">
    <source>
        <dbReference type="ARBA" id="ARBA00004651"/>
    </source>
</evidence>
<feature type="transmembrane region" description="Helical" evidence="7">
    <location>
        <begin position="184"/>
        <end position="207"/>
    </location>
</feature>
<dbReference type="PANTHER" id="PTHR43744">
    <property type="entry name" value="ABC TRANSPORTER PERMEASE PROTEIN MG189-RELATED-RELATED"/>
    <property type="match status" value="1"/>
</dbReference>
<feature type="transmembrane region" description="Helical" evidence="7">
    <location>
        <begin position="77"/>
        <end position="96"/>
    </location>
</feature>
<keyword evidence="2 7" id="KW-0813">Transport</keyword>
<accession>A0A4V3G4S0</accession>
<sequence length="279" mass="31541">MEKSQLKTILYHLLIGIIGIAMFYPVLWMLSSSFKVEGTIFRNAHNLIPEAFTLSNYVSGWAGFGGTHFGIFFRNSFIITLTATAGQIFTSAAVGYGFARIKFRGKAILFALVISTLLLPQQVVMIPQYIMFSFIGWINSYKPLILPRFFAMPFFIFLMYQFIQGIPKELDEAAKIDGCGVYSIFFKIILPNIKPALITTFIFQFYWTWQDFFGPLLYLQSANKYPVSLGLKLFSDPSTVTNWGGMFAMSVLSLLPVLVIFIVFQRYLVEGISTTGLKG</sequence>
<feature type="transmembrane region" description="Helical" evidence="7">
    <location>
        <begin position="243"/>
        <end position="264"/>
    </location>
</feature>
<dbReference type="PANTHER" id="PTHR43744:SF6">
    <property type="entry name" value="ABC TRANSPORTER PERMEASE PROTEIN YESQ-RELATED"/>
    <property type="match status" value="1"/>
</dbReference>
<feature type="transmembrane region" description="Helical" evidence="7">
    <location>
        <begin position="9"/>
        <end position="30"/>
    </location>
</feature>
<evidence type="ECO:0000259" key="8">
    <source>
        <dbReference type="PROSITE" id="PS50928"/>
    </source>
</evidence>
<evidence type="ECO:0000256" key="5">
    <source>
        <dbReference type="ARBA" id="ARBA00022989"/>
    </source>
</evidence>
<evidence type="ECO:0000256" key="2">
    <source>
        <dbReference type="ARBA" id="ARBA00022448"/>
    </source>
</evidence>
<comment type="caution">
    <text evidence="9">The sequence shown here is derived from an EMBL/GenBank/DDBJ whole genome shotgun (WGS) entry which is preliminary data.</text>
</comment>
<dbReference type="PROSITE" id="PS50928">
    <property type="entry name" value="ABC_TM1"/>
    <property type="match status" value="1"/>
</dbReference>
<keyword evidence="6 7" id="KW-0472">Membrane</keyword>
<evidence type="ECO:0000256" key="4">
    <source>
        <dbReference type="ARBA" id="ARBA00022692"/>
    </source>
</evidence>
<feature type="domain" description="ABC transmembrane type-1" evidence="8">
    <location>
        <begin position="73"/>
        <end position="264"/>
    </location>
</feature>
<dbReference type="Proteomes" id="UP000294697">
    <property type="component" value="Unassembled WGS sequence"/>
</dbReference>
<dbReference type="RefSeq" id="WP_111572815.1">
    <property type="nucleotide sequence ID" value="NZ_QLME01000019.1"/>
</dbReference>
<dbReference type="EMBL" id="SODA01000020">
    <property type="protein sequence ID" value="TDW01509.1"/>
    <property type="molecule type" value="Genomic_DNA"/>
</dbReference>
<dbReference type="GO" id="GO:0055085">
    <property type="term" value="P:transmembrane transport"/>
    <property type="evidence" value="ECO:0007669"/>
    <property type="project" value="InterPro"/>
</dbReference>
<organism evidence="9 10">
    <name type="scientific">Halanaerobium saccharolyticum</name>
    <dbReference type="NCBI Taxonomy" id="43595"/>
    <lineage>
        <taxon>Bacteria</taxon>
        <taxon>Bacillati</taxon>
        <taxon>Bacillota</taxon>
        <taxon>Clostridia</taxon>
        <taxon>Halanaerobiales</taxon>
        <taxon>Halanaerobiaceae</taxon>
        <taxon>Halanaerobium</taxon>
    </lineage>
</organism>
<dbReference type="SUPFAM" id="SSF161098">
    <property type="entry name" value="MetI-like"/>
    <property type="match status" value="1"/>
</dbReference>
<keyword evidence="4 7" id="KW-0812">Transmembrane</keyword>
<proteinExistence type="inferred from homology"/>
<reference evidence="9 10" key="1">
    <citation type="submission" date="2019-03" db="EMBL/GenBank/DDBJ databases">
        <title>Subsurface microbial communities from deep shales in Ohio and West Virginia, USA.</title>
        <authorList>
            <person name="Wrighton K."/>
        </authorList>
    </citation>
    <scope>NUCLEOTIDE SEQUENCE [LARGE SCALE GENOMIC DNA]</scope>
    <source>
        <strain evidence="9 10">MSL9.2</strain>
    </source>
</reference>
<dbReference type="CDD" id="cd06261">
    <property type="entry name" value="TM_PBP2"/>
    <property type="match status" value="1"/>
</dbReference>
<evidence type="ECO:0000313" key="10">
    <source>
        <dbReference type="Proteomes" id="UP000294697"/>
    </source>
</evidence>
<dbReference type="AlphaFoldDB" id="A0A4V3G4S0"/>
<keyword evidence="5 7" id="KW-1133">Transmembrane helix</keyword>
<feature type="transmembrane region" description="Helical" evidence="7">
    <location>
        <begin position="108"/>
        <end position="138"/>
    </location>
</feature>
<dbReference type="Pfam" id="PF00528">
    <property type="entry name" value="BPD_transp_1"/>
    <property type="match status" value="1"/>
</dbReference>
<dbReference type="Gene3D" id="1.10.3720.10">
    <property type="entry name" value="MetI-like"/>
    <property type="match status" value="1"/>
</dbReference>
<dbReference type="InterPro" id="IPR035906">
    <property type="entry name" value="MetI-like_sf"/>
</dbReference>
<gene>
    <name evidence="9" type="ORF">C8C77_12039</name>
</gene>
<evidence type="ECO:0000256" key="7">
    <source>
        <dbReference type="RuleBase" id="RU363032"/>
    </source>
</evidence>
<comment type="similarity">
    <text evidence="7">Belongs to the binding-protein-dependent transport system permease family.</text>
</comment>
<dbReference type="OrthoDB" id="9794684at2"/>
<evidence type="ECO:0000313" key="9">
    <source>
        <dbReference type="EMBL" id="TDW01509.1"/>
    </source>
</evidence>
<dbReference type="InterPro" id="IPR000515">
    <property type="entry name" value="MetI-like"/>
</dbReference>
<name>A0A4V3G4S0_9FIRM</name>
<evidence type="ECO:0000256" key="6">
    <source>
        <dbReference type="ARBA" id="ARBA00023136"/>
    </source>
</evidence>
<protein>
    <submittedName>
        <fullName evidence="9">Carbohydrate ABC transporter membrane protein 2 (CUT1 family)</fullName>
    </submittedName>
</protein>
<dbReference type="GO" id="GO:0005886">
    <property type="term" value="C:plasma membrane"/>
    <property type="evidence" value="ECO:0007669"/>
    <property type="project" value="UniProtKB-SubCell"/>
</dbReference>